<keyword evidence="5" id="KW-0206">Cytoskeleton</keyword>
<feature type="domain" description="SH3" evidence="10">
    <location>
        <begin position="1191"/>
        <end position="1251"/>
    </location>
</feature>
<feature type="compositionally biased region" description="Polar residues" evidence="9">
    <location>
        <begin position="1055"/>
        <end position="1108"/>
    </location>
</feature>
<dbReference type="InterPro" id="IPR031160">
    <property type="entry name" value="F_BAR_dom"/>
</dbReference>
<feature type="compositionally biased region" description="Low complexity" evidence="9">
    <location>
        <begin position="422"/>
        <end position="443"/>
    </location>
</feature>
<dbReference type="AlphaFoldDB" id="A0A8H4UGQ4"/>
<dbReference type="SUPFAM" id="SSF103657">
    <property type="entry name" value="BAR/IMD domain-like"/>
    <property type="match status" value="1"/>
</dbReference>
<feature type="compositionally biased region" description="Low complexity" evidence="9">
    <location>
        <begin position="962"/>
        <end position="974"/>
    </location>
</feature>
<dbReference type="GO" id="GO:1903475">
    <property type="term" value="P:mitotic actomyosin contractile ring assembly"/>
    <property type="evidence" value="ECO:0007669"/>
    <property type="project" value="UniProtKB-ARBA"/>
</dbReference>
<evidence type="ECO:0000256" key="6">
    <source>
        <dbReference type="PROSITE-ProRule" id="PRU00192"/>
    </source>
</evidence>
<comment type="subcellular location">
    <subcellularLocation>
        <location evidence="1">Cytoplasm</location>
        <location evidence="1">Cytoskeleton</location>
    </subcellularLocation>
</comment>
<dbReference type="CDD" id="cd07651">
    <property type="entry name" value="F-BAR_PombeCdc15_like"/>
    <property type="match status" value="1"/>
</dbReference>
<feature type="compositionally biased region" description="Polar residues" evidence="9">
    <location>
        <begin position="324"/>
        <end position="334"/>
    </location>
</feature>
<dbReference type="SMART" id="SM00055">
    <property type="entry name" value="FCH"/>
    <property type="match status" value="1"/>
</dbReference>
<feature type="compositionally biased region" description="Polar residues" evidence="9">
    <location>
        <begin position="611"/>
        <end position="630"/>
    </location>
</feature>
<evidence type="ECO:0000259" key="10">
    <source>
        <dbReference type="PROSITE" id="PS50002"/>
    </source>
</evidence>
<dbReference type="GO" id="GO:0009898">
    <property type="term" value="C:cytoplasmic side of plasma membrane"/>
    <property type="evidence" value="ECO:0007669"/>
    <property type="project" value="TreeGrafter"/>
</dbReference>
<evidence type="ECO:0000256" key="4">
    <source>
        <dbReference type="ARBA" id="ARBA00022553"/>
    </source>
</evidence>
<evidence type="ECO:0000313" key="13">
    <source>
        <dbReference type="Proteomes" id="UP000635477"/>
    </source>
</evidence>
<dbReference type="PROSITE" id="PS51741">
    <property type="entry name" value="F_BAR"/>
    <property type="match status" value="1"/>
</dbReference>
<keyword evidence="7 8" id="KW-0175">Coiled coil</keyword>
<feature type="domain" description="F-BAR" evidence="11">
    <location>
        <begin position="17"/>
        <end position="270"/>
    </location>
</feature>
<dbReference type="GO" id="GO:0120104">
    <property type="term" value="C:mitotic actomyosin contractile ring, proximal layer"/>
    <property type="evidence" value="ECO:0007669"/>
    <property type="project" value="UniProtKB-ARBA"/>
</dbReference>
<dbReference type="InterPro" id="IPR036028">
    <property type="entry name" value="SH3-like_dom_sf"/>
</dbReference>
<feature type="region of interest" description="Disordered" evidence="9">
    <location>
        <begin position="802"/>
        <end position="1187"/>
    </location>
</feature>
<organism evidence="12 13">
    <name type="scientific">Fusarium zealandicum</name>
    <dbReference type="NCBI Taxonomy" id="1053134"/>
    <lineage>
        <taxon>Eukaryota</taxon>
        <taxon>Fungi</taxon>
        <taxon>Dikarya</taxon>
        <taxon>Ascomycota</taxon>
        <taxon>Pezizomycotina</taxon>
        <taxon>Sordariomycetes</taxon>
        <taxon>Hypocreomycetidae</taxon>
        <taxon>Hypocreales</taxon>
        <taxon>Nectriaceae</taxon>
        <taxon>Fusarium</taxon>
        <taxon>Fusarium staphyleae species complex</taxon>
    </lineage>
</organism>
<feature type="region of interest" description="Disordered" evidence="9">
    <location>
        <begin position="379"/>
        <end position="459"/>
    </location>
</feature>
<evidence type="ECO:0000256" key="7">
    <source>
        <dbReference type="PROSITE-ProRule" id="PRU01077"/>
    </source>
</evidence>
<keyword evidence="4" id="KW-0597">Phosphoprotein</keyword>
<reference evidence="12" key="1">
    <citation type="journal article" date="2020" name="BMC Genomics">
        <title>Correction to: Identification and distribution of gene clusters required for synthesis of sphingolipid metabolism inhibitors in diverse species of the filamentous fungus Fusarium.</title>
        <authorList>
            <person name="Kim H.S."/>
            <person name="Lohmar J.M."/>
            <person name="Busman M."/>
            <person name="Brown D.W."/>
            <person name="Naumann T.A."/>
            <person name="Divon H.H."/>
            <person name="Lysoe E."/>
            <person name="Uhlig S."/>
            <person name="Proctor R.H."/>
        </authorList>
    </citation>
    <scope>NUCLEOTIDE SEQUENCE</scope>
    <source>
        <strain evidence="12">NRRL 22465</strain>
    </source>
</reference>
<feature type="compositionally biased region" description="Pro residues" evidence="9">
    <location>
        <begin position="389"/>
        <end position="421"/>
    </location>
</feature>
<comment type="caution">
    <text evidence="12">The sequence shown here is derived from an EMBL/GenBank/DDBJ whole genome shotgun (WGS) entry which is preliminary data.</text>
</comment>
<dbReference type="Pfam" id="PF00611">
    <property type="entry name" value="FCH"/>
    <property type="match status" value="1"/>
</dbReference>
<dbReference type="InterPro" id="IPR001060">
    <property type="entry name" value="FCH_dom"/>
</dbReference>
<reference evidence="12" key="2">
    <citation type="submission" date="2020-05" db="EMBL/GenBank/DDBJ databases">
        <authorList>
            <person name="Kim H.-S."/>
            <person name="Proctor R.H."/>
            <person name="Brown D.W."/>
        </authorList>
    </citation>
    <scope>NUCLEOTIDE SEQUENCE</scope>
    <source>
        <strain evidence="12">NRRL 22465</strain>
    </source>
</reference>
<gene>
    <name evidence="12" type="ORF">FZEAL_7454</name>
</gene>
<dbReference type="PRINTS" id="PR00452">
    <property type="entry name" value="SH3DOMAIN"/>
</dbReference>
<feature type="compositionally biased region" description="Polar residues" evidence="9">
    <location>
        <begin position="638"/>
        <end position="658"/>
    </location>
</feature>
<dbReference type="GO" id="GO:0106006">
    <property type="term" value="F:cytoskeletal protein-membrane anchor activity"/>
    <property type="evidence" value="ECO:0007669"/>
    <property type="project" value="UniProtKB-ARBA"/>
</dbReference>
<feature type="region of interest" description="Disordered" evidence="9">
    <location>
        <begin position="759"/>
        <end position="778"/>
    </location>
</feature>
<evidence type="ECO:0000256" key="2">
    <source>
        <dbReference type="ARBA" id="ARBA00022443"/>
    </source>
</evidence>
<dbReference type="PANTHER" id="PTHR23065:SF7">
    <property type="entry name" value="NOSTRIN, ISOFORM H"/>
    <property type="match status" value="1"/>
</dbReference>
<dbReference type="FunFam" id="1.20.1270.60:FF:000045">
    <property type="entry name" value="Cell division control protein"/>
    <property type="match status" value="1"/>
</dbReference>
<proteinExistence type="predicted"/>
<keyword evidence="3" id="KW-0963">Cytoplasm</keyword>
<feature type="compositionally biased region" description="Polar residues" evidence="9">
    <location>
        <begin position="694"/>
        <end position="725"/>
    </location>
</feature>
<feature type="compositionally biased region" description="Polar residues" evidence="9">
    <location>
        <begin position="916"/>
        <end position="946"/>
    </location>
</feature>
<dbReference type="Pfam" id="PF00018">
    <property type="entry name" value="SH3_1"/>
    <property type="match status" value="1"/>
</dbReference>
<evidence type="ECO:0000256" key="5">
    <source>
        <dbReference type="ARBA" id="ARBA00023212"/>
    </source>
</evidence>
<keyword evidence="13" id="KW-1185">Reference proteome</keyword>
<feature type="region of interest" description="Disordered" evidence="9">
    <location>
        <begin position="320"/>
        <end position="346"/>
    </location>
</feature>
<feature type="coiled-coil region" evidence="8">
    <location>
        <begin position="86"/>
        <end position="113"/>
    </location>
</feature>
<dbReference type="Gene3D" id="2.30.30.40">
    <property type="entry name" value="SH3 Domains"/>
    <property type="match status" value="1"/>
</dbReference>
<feature type="region of interest" description="Disordered" evidence="9">
    <location>
        <begin position="486"/>
        <end position="515"/>
    </location>
</feature>
<dbReference type="InterPro" id="IPR027267">
    <property type="entry name" value="AH/BAR_dom_sf"/>
</dbReference>
<dbReference type="OrthoDB" id="27823at2759"/>
<evidence type="ECO:0000256" key="3">
    <source>
        <dbReference type="ARBA" id="ARBA00022490"/>
    </source>
</evidence>
<dbReference type="InterPro" id="IPR001452">
    <property type="entry name" value="SH3_domain"/>
</dbReference>
<feature type="compositionally biased region" description="Low complexity" evidence="9">
    <location>
        <begin position="1034"/>
        <end position="1043"/>
    </location>
</feature>
<dbReference type="SUPFAM" id="SSF50044">
    <property type="entry name" value="SH3-domain"/>
    <property type="match status" value="1"/>
</dbReference>
<accession>A0A8H4UGQ4</accession>
<evidence type="ECO:0000259" key="11">
    <source>
        <dbReference type="PROSITE" id="PS51741"/>
    </source>
</evidence>
<sequence>MPASTVETPAVALSFILSVANNFWGKDDAGVGPLLNRMGAAKQTCDELRAFYAARASIEEEYGRKLMNLCRKPLGSQESGTLKTSLDTVRGEVEQMAKQHQNISAEMKTELEEPLAAFGGGMKERRKIVQNTVEKLLKTKMQQTQHVNKTRDKYEQECLKIKGYLAQGHMVMGQEERRNKAKLEKTQISLATSNTEYENAVKALEDTTARWNREWKSAADKFQDLEEERLDFTKSSLWTFANIASTVCVSDDSSCEKIRLSLETMDVEKDIITFITEKGSGQEIPDPPKYINFCRGDVNDAQSEASEDDNYSVAQFPRNINPAFRSSSPQPSTFESHHDPNSALAQDLAHREPGLANKREANISTHSLVQTPTDEIPQPLHQSLQKRPPQQPPPQQPPLQQQPPQQPPTQQPPPQKPPPQQILPQQQLPQQRHQPPPQQVAHHMGQHMHHQMRPLEMRPLDTRPADMRLTDMRPTDMRPADMRLTDMRPTDLRPNEMRRPEMRHNETRPSLEMRSSGEIRPPMEARAPVDMRQPVDSRTSMEIRQPVDSRTSMEVRQPVDSRTSMEVRRPMEDQHRRQQPGAHLSYDANQHGPVAAVPHDPYPMDGMTMLCRTSQTPISDRSSQVTSARPSSRDSHSDYSNPTSLSSMEPPSGKTSPVKQDPAPVPSPVKLVAKKKSGGFLKNHSPFRRKSNKDMQQSNRNTWHAPSAQNSGSPTRRPQMYNQEPATVATKERTQSPEPIDANASLALGVGQNVFAVANSDSKKQPGPAKEPEETDPIALALAELKGVTLGKNSSVRVSADQYHGISTPVPGSQAASRETSGSRETFSRSVPTPGSQDAATTKRGTPPPSYQIPASRLGVPPPAVTSRAMKEATKKATNQTRSMFGENGRAGLGGYNSAASRSNPRLAETKRAEPTGQSVPPVTSRPGTRTTNHGRGDSVSYSASPVTRPATRSTDHGRGESGSYSSASMSRPGTRGTDTGRAEPGGYNTPPVTRSGTRATEIPRADTRGYNAPSLSRPGTRGSDMSRGGSGVYGSSPVSRPGTRGTEMPRAASPAQTRSVSPQPPMNDSSNMSYRSASPNPYAASQRSPSVMSTPQKRGSNQGYYQQPSPAASRGPSPAPYREYNRPQSSYSGSEMAVQLAPADDPYGSQRSRGSRPVSQAGSYYDEGSPRQRSQSVADPSRLYTGDGKPIMHYARALYMYQAAIPEELGFGKGDYLAVLRHQDDGWWEAEVHGGNGRIGLVPSNYLQPC</sequence>
<feature type="compositionally biased region" description="Basic and acidic residues" evidence="9">
    <location>
        <begin position="529"/>
        <end position="576"/>
    </location>
</feature>
<dbReference type="SMART" id="SM00326">
    <property type="entry name" value="SH3"/>
    <property type="match status" value="1"/>
</dbReference>
<evidence type="ECO:0000256" key="8">
    <source>
        <dbReference type="SAM" id="Coils"/>
    </source>
</evidence>
<dbReference type="PANTHER" id="PTHR23065">
    <property type="entry name" value="PROLINE-SERINE-THREONINE PHOSPHATASE INTERACTING PROTEIN 1"/>
    <property type="match status" value="1"/>
</dbReference>
<feature type="compositionally biased region" description="Polar residues" evidence="9">
    <location>
        <begin position="1150"/>
        <end position="1163"/>
    </location>
</feature>
<dbReference type="Gene3D" id="1.20.1270.60">
    <property type="entry name" value="Arfaptin homology (AH) domain/BAR domain"/>
    <property type="match status" value="1"/>
</dbReference>
<evidence type="ECO:0000256" key="1">
    <source>
        <dbReference type="ARBA" id="ARBA00004245"/>
    </source>
</evidence>
<dbReference type="GO" id="GO:0005543">
    <property type="term" value="F:phospholipid binding"/>
    <property type="evidence" value="ECO:0007669"/>
    <property type="project" value="TreeGrafter"/>
</dbReference>
<keyword evidence="2 6" id="KW-0728">SH3 domain</keyword>
<evidence type="ECO:0000256" key="9">
    <source>
        <dbReference type="SAM" id="MobiDB-lite"/>
    </source>
</evidence>
<feature type="compositionally biased region" description="Polar residues" evidence="9">
    <location>
        <begin position="810"/>
        <end position="844"/>
    </location>
</feature>
<protein>
    <submittedName>
        <fullName evidence="12">Uncharacterized protein</fullName>
    </submittedName>
</protein>
<feature type="region of interest" description="Disordered" evidence="9">
    <location>
        <begin position="529"/>
        <end position="737"/>
    </location>
</feature>
<dbReference type="Proteomes" id="UP000635477">
    <property type="component" value="Unassembled WGS sequence"/>
</dbReference>
<dbReference type="PROSITE" id="PS50002">
    <property type="entry name" value="SH3"/>
    <property type="match status" value="1"/>
</dbReference>
<dbReference type="CDD" id="cd00174">
    <property type="entry name" value="SH3"/>
    <property type="match status" value="1"/>
</dbReference>
<dbReference type="FunFam" id="2.30.30.40:FF:000164">
    <property type="entry name" value="Cell division control protein"/>
    <property type="match status" value="1"/>
</dbReference>
<dbReference type="EMBL" id="JABEYC010000602">
    <property type="protein sequence ID" value="KAF4975794.1"/>
    <property type="molecule type" value="Genomic_DNA"/>
</dbReference>
<evidence type="ECO:0000313" key="12">
    <source>
        <dbReference type="EMBL" id="KAF4975794.1"/>
    </source>
</evidence>
<name>A0A8H4UGQ4_9HYPO</name>